<protein>
    <submittedName>
        <fullName evidence="1">Uncharacterized protein</fullName>
    </submittedName>
</protein>
<reference evidence="1 2" key="1">
    <citation type="submission" date="2018-08" db="EMBL/GenBank/DDBJ databases">
        <title>Henriciella mobilis sp. nov., isolated from seawater.</title>
        <authorList>
            <person name="Cheng H."/>
            <person name="Wu Y.-H."/>
            <person name="Xu X.-W."/>
            <person name="Guo L.-L."/>
        </authorList>
    </citation>
    <scope>NUCLEOTIDE SEQUENCE [LARGE SCALE GENOMIC DNA]</scope>
    <source>
        <strain evidence="1 2">JN25</strain>
    </source>
</reference>
<proteinExistence type="predicted"/>
<sequence>MGNANSGPAGDMQDEILPLDEGISRLETGTADADIQIDFGEGVVASVSGDDELDGLLQRARGLRLIKMMAELKPVERPAHMRKDKTALHPAVEEILDALRPAD</sequence>
<dbReference type="AlphaFoldDB" id="A0A399R9D7"/>
<dbReference type="OrthoDB" id="7631864at2"/>
<dbReference type="EMBL" id="QWFX01000014">
    <property type="protein sequence ID" value="RIJ27071.1"/>
    <property type="molecule type" value="Genomic_DNA"/>
</dbReference>
<dbReference type="Proteomes" id="UP000266385">
    <property type="component" value="Unassembled WGS sequence"/>
</dbReference>
<evidence type="ECO:0000313" key="1">
    <source>
        <dbReference type="EMBL" id="RIJ27071.1"/>
    </source>
</evidence>
<organism evidence="1 2">
    <name type="scientific">Henriciella mobilis</name>
    <dbReference type="NCBI Taxonomy" id="2305467"/>
    <lineage>
        <taxon>Bacteria</taxon>
        <taxon>Pseudomonadati</taxon>
        <taxon>Pseudomonadota</taxon>
        <taxon>Alphaproteobacteria</taxon>
        <taxon>Hyphomonadales</taxon>
        <taxon>Hyphomonadaceae</taxon>
        <taxon>Henriciella</taxon>
    </lineage>
</organism>
<gene>
    <name evidence="1" type="ORF">D1223_14635</name>
</gene>
<evidence type="ECO:0000313" key="2">
    <source>
        <dbReference type="Proteomes" id="UP000266385"/>
    </source>
</evidence>
<comment type="caution">
    <text evidence="1">The sequence shown here is derived from an EMBL/GenBank/DDBJ whole genome shotgun (WGS) entry which is preliminary data.</text>
</comment>
<keyword evidence="2" id="KW-1185">Reference proteome</keyword>
<accession>A0A399R9D7</accession>
<name>A0A399R9D7_9PROT</name>